<evidence type="ECO:0000256" key="1">
    <source>
        <dbReference type="ARBA" id="ARBA00022553"/>
    </source>
</evidence>
<evidence type="ECO:0000259" key="4">
    <source>
        <dbReference type="PROSITE" id="PS50043"/>
    </source>
</evidence>
<keyword evidence="1 3" id="KW-0597">Phosphoprotein</keyword>
<keyword evidence="2" id="KW-0238">DNA-binding</keyword>
<gene>
    <name evidence="6" type="ORF">LZZ85_16535</name>
</gene>
<dbReference type="Pfam" id="PF00072">
    <property type="entry name" value="Response_reg"/>
    <property type="match status" value="1"/>
</dbReference>
<comment type="caution">
    <text evidence="6">The sequence shown here is derived from an EMBL/GenBank/DDBJ whole genome shotgun (WGS) entry which is preliminary data.</text>
</comment>
<dbReference type="Pfam" id="PF00196">
    <property type="entry name" value="GerE"/>
    <property type="match status" value="1"/>
</dbReference>
<keyword evidence="7" id="KW-1185">Reference proteome</keyword>
<reference evidence="6" key="1">
    <citation type="submission" date="2022-01" db="EMBL/GenBank/DDBJ databases">
        <authorList>
            <person name="Jo J.-H."/>
            <person name="Im W.-T."/>
        </authorList>
    </citation>
    <scope>NUCLEOTIDE SEQUENCE</scope>
    <source>
        <strain evidence="6">NA20</strain>
    </source>
</reference>
<feature type="modified residue" description="4-aspartylphosphate" evidence="3">
    <location>
        <position position="55"/>
    </location>
</feature>
<dbReference type="SUPFAM" id="SSF46894">
    <property type="entry name" value="C-terminal effector domain of the bipartite response regulators"/>
    <property type="match status" value="1"/>
</dbReference>
<dbReference type="Proteomes" id="UP001165367">
    <property type="component" value="Unassembled WGS sequence"/>
</dbReference>
<dbReference type="PRINTS" id="PR00038">
    <property type="entry name" value="HTHLUXR"/>
</dbReference>
<feature type="domain" description="HTH luxR-type" evidence="4">
    <location>
        <begin position="142"/>
        <end position="207"/>
    </location>
</feature>
<dbReference type="CDD" id="cd17535">
    <property type="entry name" value="REC_NarL-like"/>
    <property type="match status" value="1"/>
</dbReference>
<dbReference type="SMART" id="SM00421">
    <property type="entry name" value="HTH_LUXR"/>
    <property type="match status" value="1"/>
</dbReference>
<evidence type="ECO:0000259" key="5">
    <source>
        <dbReference type="PROSITE" id="PS50110"/>
    </source>
</evidence>
<evidence type="ECO:0000256" key="3">
    <source>
        <dbReference type="PROSITE-ProRule" id="PRU00169"/>
    </source>
</evidence>
<dbReference type="EMBL" id="JAKLTR010000010">
    <property type="protein sequence ID" value="MCG2615905.1"/>
    <property type="molecule type" value="Genomic_DNA"/>
</dbReference>
<name>A0ABS9KU99_9BACT</name>
<evidence type="ECO:0000256" key="2">
    <source>
        <dbReference type="ARBA" id="ARBA00023125"/>
    </source>
</evidence>
<dbReference type="PROSITE" id="PS00622">
    <property type="entry name" value="HTH_LUXR_1"/>
    <property type="match status" value="1"/>
</dbReference>
<dbReference type="SUPFAM" id="SSF52172">
    <property type="entry name" value="CheY-like"/>
    <property type="match status" value="1"/>
</dbReference>
<protein>
    <submittedName>
        <fullName evidence="6">Response regulator transcription factor</fullName>
    </submittedName>
</protein>
<dbReference type="RefSeq" id="WP_237874392.1">
    <property type="nucleotide sequence ID" value="NZ_JAKLTR010000010.1"/>
</dbReference>
<dbReference type="PROSITE" id="PS50110">
    <property type="entry name" value="RESPONSE_REGULATORY"/>
    <property type="match status" value="1"/>
</dbReference>
<sequence length="209" mass="23344">MAIRIIIFEDNERLRNSLTYLLRSMPEYDVVGDYPNCREATSVTLALQPDVALMDIDMPGENGIKGVGMVKEARPETAVIMYTVFEDDEKLFQCLCAGANGYLLKKTPPDKLFEAIREVVDGGAPMSPSIARRVLNSFQQSKTENKYQLSTRELEVLQLLSKGFSAKVIAGELNISFETVRSHLKNIYPKLHVNCGKEAIAKALSERIV</sequence>
<dbReference type="PANTHER" id="PTHR43214">
    <property type="entry name" value="TWO-COMPONENT RESPONSE REGULATOR"/>
    <property type="match status" value="1"/>
</dbReference>
<dbReference type="InterPro" id="IPR000792">
    <property type="entry name" value="Tscrpt_reg_LuxR_C"/>
</dbReference>
<dbReference type="InterPro" id="IPR011006">
    <property type="entry name" value="CheY-like_superfamily"/>
</dbReference>
<dbReference type="PROSITE" id="PS50043">
    <property type="entry name" value="HTH_LUXR_2"/>
    <property type="match status" value="1"/>
</dbReference>
<proteinExistence type="predicted"/>
<organism evidence="6 7">
    <name type="scientific">Terrimonas ginsenosidimutans</name>
    <dbReference type="NCBI Taxonomy" id="2908004"/>
    <lineage>
        <taxon>Bacteria</taxon>
        <taxon>Pseudomonadati</taxon>
        <taxon>Bacteroidota</taxon>
        <taxon>Chitinophagia</taxon>
        <taxon>Chitinophagales</taxon>
        <taxon>Chitinophagaceae</taxon>
        <taxon>Terrimonas</taxon>
    </lineage>
</organism>
<accession>A0ABS9KU99</accession>
<feature type="domain" description="Response regulatory" evidence="5">
    <location>
        <begin position="4"/>
        <end position="120"/>
    </location>
</feature>
<dbReference type="InterPro" id="IPR016032">
    <property type="entry name" value="Sig_transdc_resp-reg_C-effctor"/>
</dbReference>
<dbReference type="CDD" id="cd06170">
    <property type="entry name" value="LuxR_C_like"/>
    <property type="match status" value="1"/>
</dbReference>
<evidence type="ECO:0000313" key="7">
    <source>
        <dbReference type="Proteomes" id="UP001165367"/>
    </source>
</evidence>
<dbReference type="InterPro" id="IPR058245">
    <property type="entry name" value="NreC/VraR/RcsB-like_REC"/>
</dbReference>
<evidence type="ECO:0000313" key="6">
    <source>
        <dbReference type="EMBL" id="MCG2615905.1"/>
    </source>
</evidence>
<dbReference type="InterPro" id="IPR039420">
    <property type="entry name" value="WalR-like"/>
</dbReference>
<dbReference type="InterPro" id="IPR001789">
    <property type="entry name" value="Sig_transdc_resp-reg_receiver"/>
</dbReference>
<dbReference type="Gene3D" id="3.40.50.2300">
    <property type="match status" value="1"/>
</dbReference>
<dbReference type="PANTHER" id="PTHR43214:SF43">
    <property type="entry name" value="TWO-COMPONENT RESPONSE REGULATOR"/>
    <property type="match status" value="1"/>
</dbReference>
<dbReference type="SMART" id="SM00448">
    <property type="entry name" value="REC"/>
    <property type="match status" value="1"/>
</dbReference>